<evidence type="ECO:0000256" key="5">
    <source>
        <dbReference type="ARBA" id="ARBA00022801"/>
    </source>
</evidence>
<keyword evidence="4" id="KW-0255">Endonuclease</keyword>
<evidence type="ECO:0008006" key="11">
    <source>
        <dbReference type="Google" id="ProtNLM"/>
    </source>
</evidence>
<evidence type="ECO:0000259" key="8">
    <source>
        <dbReference type="Pfam" id="PF17921"/>
    </source>
</evidence>
<evidence type="ECO:0000313" key="9">
    <source>
        <dbReference type="EMBL" id="RDY09222.1"/>
    </source>
</evidence>
<feature type="non-terminal residue" evidence="9">
    <location>
        <position position="1"/>
    </location>
</feature>
<evidence type="ECO:0000313" key="10">
    <source>
        <dbReference type="Proteomes" id="UP000257109"/>
    </source>
</evidence>
<dbReference type="PANTHER" id="PTHR35046:SF9">
    <property type="entry name" value="RNA-DIRECTED DNA POLYMERASE"/>
    <property type="match status" value="1"/>
</dbReference>
<dbReference type="GO" id="GO:0003964">
    <property type="term" value="F:RNA-directed DNA polymerase activity"/>
    <property type="evidence" value="ECO:0007669"/>
    <property type="project" value="UniProtKB-KW"/>
</dbReference>
<dbReference type="InterPro" id="IPR041588">
    <property type="entry name" value="Integrase_H2C2"/>
</dbReference>
<keyword evidence="6" id="KW-0695">RNA-directed DNA polymerase</keyword>
<dbReference type="InterPro" id="IPR041373">
    <property type="entry name" value="RT_RNaseH"/>
</dbReference>
<organism evidence="9 10">
    <name type="scientific">Mucuna pruriens</name>
    <name type="common">Velvet bean</name>
    <name type="synonym">Dolichos pruriens</name>
    <dbReference type="NCBI Taxonomy" id="157652"/>
    <lineage>
        <taxon>Eukaryota</taxon>
        <taxon>Viridiplantae</taxon>
        <taxon>Streptophyta</taxon>
        <taxon>Embryophyta</taxon>
        <taxon>Tracheophyta</taxon>
        <taxon>Spermatophyta</taxon>
        <taxon>Magnoliopsida</taxon>
        <taxon>eudicotyledons</taxon>
        <taxon>Gunneridae</taxon>
        <taxon>Pentapetalae</taxon>
        <taxon>rosids</taxon>
        <taxon>fabids</taxon>
        <taxon>Fabales</taxon>
        <taxon>Fabaceae</taxon>
        <taxon>Papilionoideae</taxon>
        <taxon>50 kb inversion clade</taxon>
        <taxon>NPAAA clade</taxon>
        <taxon>indigoferoid/millettioid clade</taxon>
        <taxon>Phaseoleae</taxon>
        <taxon>Mucuna</taxon>
    </lineage>
</organism>
<dbReference type="PANTHER" id="PTHR35046">
    <property type="entry name" value="ZINC KNUCKLE (CCHC-TYPE) FAMILY PROTEIN"/>
    <property type="match status" value="1"/>
</dbReference>
<feature type="non-terminal residue" evidence="9">
    <location>
        <position position="372"/>
    </location>
</feature>
<protein>
    <recommendedName>
        <fullName evidence="11">Retrovirus-related Pol polyprotein from transposon 17.6</fullName>
    </recommendedName>
</protein>
<dbReference type="CDD" id="cd09274">
    <property type="entry name" value="RNase_HI_RT_Ty3"/>
    <property type="match status" value="1"/>
</dbReference>
<dbReference type="OrthoDB" id="997232at2759"/>
<dbReference type="Pfam" id="PF17921">
    <property type="entry name" value="Integrase_H2C2"/>
    <property type="match status" value="1"/>
</dbReference>
<proteinExistence type="predicted"/>
<evidence type="ECO:0000256" key="4">
    <source>
        <dbReference type="ARBA" id="ARBA00022759"/>
    </source>
</evidence>
<evidence type="ECO:0000256" key="1">
    <source>
        <dbReference type="ARBA" id="ARBA00022679"/>
    </source>
</evidence>
<gene>
    <name evidence="9" type="ORF">CR513_06447</name>
</gene>
<dbReference type="Gene3D" id="1.10.340.70">
    <property type="match status" value="1"/>
</dbReference>
<comment type="caution">
    <text evidence="9">The sequence shown here is derived from an EMBL/GenBank/DDBJ whole genome shotgun (WGS) entry which is preliminary data.</text>
</comment>
<keyword evidence="3" id="KW-0540">Nuclease</keyword>
<evidence type="ECO:0000256" key="6">
    <source>
        <dbReference type="ARBA" id="ARBA00022918"/>
    </source>
</evidence>
<keyword evidence="5" id="KW-0378">Hydrolase</keyword>
<accession>A0A371I2E3</accession>
<feature type="domain" description="Integrase zinc-binding" evidence="8">
    <location>
        <begin position="226"/>
        <end position="275"/>
    </location>
</feature>
<evidence type="ECO:0000259" key="7">
    <source>
        <dbReference type="Pfam" id="PF17917"/>
    </source>
</evidence>
<evidence type="ECO:0000256" key="3">
    <source>
        <dbReference type="ARBA" id="ARBA00022722"/>
    </source>
</evidence>
<evidence type="ECO:0000256" key="2">
    <source>
        <dbReference type="ARBA" id="ARBA00022695"/>
    </source>
</evidence>
<dbReference type="GO" id="GO:0004519">
    <property type="term" value="F:endonuclease activity"/>
    <property type="evidence" value="ECO:0007669"/>
    <property type="project" value="UniProtKB-KW"/>
</dbReference>
<dbReference type="GO" id="GO:0016787">
    <property type="term" value="F:hydrolase activity"/>
    <property type="evidence" value="ECO:0007669"/>
    <property type="project" value="UniProtKB-KW"/>
</dbReference>
<dbReference type="InterPro" id="IPR043502">
    <property type="entry name" value="DNA/RNA_pol_sf"/>
</dbReference>
<reference evidence="9" key="1">
    <citation type="submission" date="2018-05" db="EMBL/GenBank/DDBJ databases">
        <title>Draft genome of Mucuna pruriens seed.</title>
        <authorList>
            <person name="Nnadi N.E."/>
            <person name="Vos R."/>
            <person name="Hasami M.H."/>
            <person name="Devisetty U.K."/>
            <person name="Aguiy J.C."/>
        </authorList>
    </citation>
    <scope>NUCLEOTIDE SEQUENCE [LARGE SCALE GENOMIC DNA]</scope>
    <source>
        <strain evidence="9">JCA_2017</strain>
    </source>
</reference>
<feature type="domain" description="Reverse transcriptase RNase H-like" evidence="7">
    <location>
        <begin position="52"/>
        <end position="145"/>
    </location>
</feature>
<name>A0A371I2E3_MUCPR</name>
<keyword evidence="1" id="KW-0808">Transferase</keyword>
<dbReference type="EMBL" id="QJKJ01001095">
    <property type="protein sequence ID" value="RDY09222.1"/>
    <property type="molecule type" value="Genomic_DNA"/>
</dbReference>
<dbReference type="Pfam" id="PF17917">
    <property type="entry name" value="RT_RNaseH"/>
    <property type="match status" value="1"/>
</dbReference>
<dbReference type="SUPFAM" id="SSF56672">
    <property type="entry name" value="DNA/RNA polymerases"/>
    <property type="match status" value="1"/>
</dbReference>
<dbReference type="Proteomes" id="UP000257109">
    <property type="component" value="Unassembled WGS sequence"/>
</dbReference>
<keyword evidence="10" id="KW-1185">Reference proteome</keyword>
<sequence>VLFLDFIVGSLRFKVDEEKVNVGFKWEDSQERVFQALKERPTQASILALSKFPKSFELEYDASNVGIGAMLLQERHPIAYFRAHLNYSTYDQEIYAFVRVLHTWQIYLLPKEFVIHSDHEALKHLRGQGKLNTRHDKWIEFLEQFPYVIKHKQGKMNVVANIVSRRYALIAMLETMLIGLDFIKELYEKDIDFGESFAMCVHLAFGDFFRHDGFLLKGNRLYAISCEEAHEGDLMGHFGELKTFEILNEHLFWPHMRKYVNNVCERCLTCKLAKSKVSPHGLYTPFLIPTTPWISLWTLEVVRVHGFPRTIISDRDTKFLGHFWGSLWNRLVSYNFNPLSPLDMLPLPIVPNCVNDEGLSKAQFVKKLHEKA</sequence>
<keyword evidence="2" id="KW-0548">Nucleotidyltransferase</keyword>
<dbReference type="AlphaFoldDB" id="A0A371I2E3"/>
<dbReference type="STRING" id="157652.A0A371I2E3"/>